<name>A0A016TB45_9BILA</name>
<evidence type="ECO:0000313" key="2">
    <source>
        <dbReference type="Proteomes" id="UP000024635"/>
    </source>
</evidence>
<keyword evidence="2" id="KW-1185">Reference proteome</keyword>
<proteinExistence type="predicted"/>
<dbReference type="AlphaFoldDB" id="A0A016TB45"/>
<dbReference type="Proteomes" id="UP000024635">
    <property type="component" value="Unassembled WGS sequence"/>
</dbReference>
<reference evidence="2" key="1">
    <citation type="journal article" date="2015" name="Nat. Genet.">
        <title>The genome and transcriptome of the zoonotic hookworm Ancylostoma ceylanicum identify infection-specific gene families.</title>
        <authorList>
            <person name="Schwarz E.M."/>
            <person name="Hu Y."/>
            <person name="Antoshechkin I."/>
            <person name="Miller M.M."/>
            <person name="Sternberg P.W."/>
            <person name="Aroian R.V."/>
        </authorList>
    </citation>
    <scope>NUCLEOTIDE SEQUENCE</scope>
    <source>
        <strain evidence="2">HY135</strain>
    </source>
</reference>
<protein>
    <submittedName>
        <fullName evidence="1">Uncharacterized protein</fullName>
    </submittedName>
</protein>
<dbReference type="EMBL" id="JARK01001455">
    <property type="protein sequence ID" value="EYB99905.1"/>
    <property type="molecule type" value="Genomic_DNA"/>
</dbReference>
<accession>A0A016TB45</accession>
<gene>
    <name evidence="1" type="primary">Acey_s0119.g833</name>
    <name evidence="1" type="ORF">Y032_0119g833</name>
</gene>
<evidence type="ECO:0000313" key="1">
    <source>
        <dbReference type="EMBL" id="EYB99905.1"/>
    </source>
</evidence>
<comment type="caution">
    <text evidence="1">The sequence shown here is derived from an EMBL/GenBank/DDBJ whole genome shotgun (WGS) entry which is preliminary data.</text>
</comment>
<sequence>MVDVPNIHHGITVGPPWYESSEFMLEEAEVKFRTLASGVLNILNENRKARKSNLTKEQWQGFRGIRELTSNGEIRLSVSDKGREFVVMPQTLDREITEHHLADSTLYRRTTEKDFLQQGKRLNHVWMTVGEEAGLN</sequence>
<organism evidence="1 2">
    <name type="scientific">Ancylostoma ceylanicum</name>
    <dbReference type="NCBI Taxonomy" id="53326"/>
    <lineage>
        <taxon>Eukaryota</taxon>
        <taxon>Metazoa</taxon>
        <taxon>Ecdysozoa</taxon>
        <taxon>Nematoda</taxon>
        <taxon>Chromadorea</taxon>
        <taxon>Rhabditida</taxon>
        <taxon>Rhabditina</taxon>
        <taxon>Rhabditomorpha</taxon>
        <taxon>Strongyloidea</taxon>
        <taxon>Ancylostomatidae</taxon>
        <taxon>Ancylostomatinae</taxon>
        <taxon>Ancylostoma</taxon>
    </lineage>
</organism>
<dbReference type="OrthoDB" id="5841191at2759"/>